<feature type="transmembrane region" description="Helical" evidence="6">
    <location>
        <begin position="145"/>
        <end position="170"/>
    </location>
</feature>
<keyword evidence="5 6" id="KW-0472">Membrane</keyword>
<organism evidence="7">
    <name type="scientific">Pinus pinaster</name>
    <name type="common">Maritime pine</name>
    <dbReference type="NCBI Taxonomy" id="71647"/>
    <lineage>
        <taxon>Eukaryota</taxon>
        <taxon>Viridiplantae</taxon>
        <taxon>Streptophyta</taxon>
        <taxon>Embryophyta</taxon>
        <taxon>Tracheophyta</taxon>
        <taxon>Spermatophyta</taxon>
        <taxon>Pinopsida</taxon>
        <taxon>Pinidae</taxon>
        <taxon>Conifers I</taxon>
        <taxon>Pinales</taxon>
        <taxon>Pinaceae</taxon>
        <taxon>Pinus</taxon>
        <taxon>Pinus subgen. Pinus</taxon>
    </lineage>
</organism>
<keyword evidence="3 6" id="KW-0812">Transmembrane</keyword>
<evidence type="ECO:0000256" key="1">
    <source>
        <dbReference type="ARBA" id="ARBA00004141"/>
    </source>
</evidence>
<protein>
    <submittedName>
        <fullName evidence="7">NPF family transporter</fullName>
    </submittedName>
</protein>
<dbReference type="GO" id="GO:0016020">
    <property type="term" value="C:membrane"/>
    <property type="evidence" value="ECO:0007669"/>
    <property type="project" value="UniProtKB-SubCell"/>
</dbReference>
<reference evidence="7" key="1">
    <citation type="submission" date="2016-10" db="EMBL/GenBank/DDBJ databases">
        <title>Molecular fundamentals of nitrogen uptake and transport in trees.</title>
        <authorList>
            <person name="Castro-Rodriguez V."/>
            <person name="Canas R.A."/>
            <person name="de la Torre F."/>
            <person name="Pascual B."/>
            <person name="Avila C."/>
            <person name="Canovas F.M."/>
        </authorList>
    </citation>
    <scope>NUCLEOTIDE SEQUENCE</scope>
</reference>
<feature type="transmembrane region" description="Helical" evidence="6">
    <location>
        <begin position="190"/>
        <end position="211"/>
    </location>
</feature>
<comment type="similarity">
    <text evidence="2">Belongs to the major facilitator superfamily. Proton-dependent oligopeptide transporter (POT/PTR) (TC 2.A.17) family.</text>
</comment>
<dbReference type="Pfam" id="PF00854">
    <property type="entry name" value="PTR2"/>
    <property type="match status" value="1"/>
</dbReference>
<evidence type="ECO:0000256" key="2">
    <source>
        <dbReference type="ARBA" id="ARBA00005982"/>
    </source>
</evidence>
<dbReference type="Gene3D" id="1.20.1250.20">
    <property type="entry name" value="MFS general substrate transporter like domains"/>
    <property type="match status" value="1"/>
</dbReference>
<dbReference type="GO" id="GO:0022857">
    <property type="term" value="F:transmembrane transporter activity"/>
    <property type="evidence" value="ECO:0007669"/>
    <property type="project" value="InterPro"/>
</dbReference>
<name>A0A1S6YD94_PINPS</name>
<feature type="transmembrane region" description="Helical" evidence="6">
    <location>
        <begin position="590"/>
        <end position="609"/>
    </location>
</feature>
<evidence type="ECO:0000256" key="3">
    <source>
        <dbReference type="ARBA" id="ARBA00022692"/>
    </source>
</evidence>
<feature type="transmembrane region" description="Helical" evidence="6">
    <location>
        <begin position="261"/>
        <end position="282"/>
    </location>
</feature>
<feature type="transmembrane region" description="Helical" evidence="6">
    <location>
        <begin position="232"/>
        <end position="255"/>
    </location>
</feature>
<feature type="transmembrane region" description="Helical" evidence="6">
    <location>
        <begin position="550"/>
        <end position="570"/>
    </location>
</feature>
<dbReference type="SUPFAM" id="SSF103473">
    <property type="entry name" value="MFS general substrate transporter"/>
    <property type="match status" value="1"/>
</dbReference>
<dbReference type="InterPro" id="IPR036259">
    <property type="entry name" value="MFS_trans_sf"/>
</dbReference>
<proteinExistence type="evidence at transcript level"/>
<feature type="transmembrane region" description="Helical" evidence="6">
    <location>
        <begin position="383"/>
        <end position="403"/>
    </location>
</feature>
<feature type="transmembrane region" description="Helical" evidence="6">
    <location>
        <begin position="80"/>
        <end position="105"/>
    </location>
</feature>
<dbReference type="EMBL" id="KX986731">
    <property type="protein sequence ID" value="AQX43148.1"/>
    <property type="molecule type" value="mRNA"/>
</dbReference>
<evidence type="ECO:0000256" key="4">
    <source>
        <dbReference type="ARBA" id="ARBA00022989"/>
    </source>
</evidence>
<feature type="transmembrane region" description="Helical" evidence="6">
    <location>
        <begin position="465"/>
        <end position="486"/>
    </location>
</feature>
<dbReference type="AlphaFoldDB" id="A0A1S6YD94"/>
<comment type="subcellular location">
    <subcellularLocation>
        <location evidence="1">Membrane</location>
        <topology evidence="1">Multi-pass membrane protein</topology>
    </subcellularLocation>
</comment>
<dbReference type="InterPro" id="IPR000109">
    <property type="entry name" value="POT_fam"/>
</dbReference>
<evidence type="ECO:0000256" key="6">
    <source>
        <dbReference type="SAM" id="Phobius"/>
    </source>
</evidence>
<gene>
    <name evidence="7" type="primary">NPF5.7</name>
</gene>
<accession>A0A1S6YD94</accession>
<feature type="transmembrane region" description="Helical" evidence="6">
    <location>
        <begin position="120"/>
        <end position="138"/>
    </location>
</feature>
<dbReference type="PANTHER" id="PTHR11654">
    <property type="entry name" value="OLIGOPEPTIDE TRANSPORTER-RELATED"/>
    <property type="match status" value="1"/>
</dbReference>
<evidence type="ECO:0000256" key="5">
    <source>
        <dbReference type="ARBA" id="ARBA00023136"/>
    </source>
</evidence>
<feature type="transmembrane region" description="Helical" evidence="6">
    <location>
        <begin position="423"/>
        <end position="445"/>
    </location>
</feature>
<evidence type="ECO:0000313" key="7">
    <source>
        <dbReference type="EMBL" id="AQX43148.1"/>
    </source>
</evidence>
<sequence length="630" mass="70573">MTISDWETSLKYQKSQSNQLVFALTVVMKLQHFKNWMEFWKASVQPQREDHEQEEWLTNGSVDVRGRPVLRIKSGGWKAAIFIMVLEFTDGLTSLALQSNLIIYLTTVLHEGVAESVKNINYWTGVTAAVYLTGAFIADAYCGGYWMVFMSSIIYLLGLLSLTLSVSLSALKPPDQCDDSVCSKATSTQIGVFFLALYLVCLGTGGVKPSLEAFGADQFDEEDKTEMAKKNSFFNVWFFVLSSSILLAVTFVPYIQENISWGFGFGILTVAMAIGTVVFLYGTPFYRHRPPRGSQVSRIAQVVIAATRKINKSMPSDVNLLYEDMESIKSSQRLLSRTQNFQFLDKAAIVEQDSSEWKIDKRGNRKPNPWKLCTVTQVEETKLILRVVPIWICCFMFGMALTQSMSLFVKQGSTMDRRLGSHFIVPSASLVGLGNIGGLVFVTLYDRCMVPLARRITGNERGITVLQRIGIGMFLSVMCMITAALTEKKRVHVARTHGLLDNPRSVIPLSVFYLAPQFLLMGIAGVFTLVGMQEYFYGQVPDSMRNLGIALSESVLGVSSFLGSLVITIVQKATKGRWFVNNLNRSKLDYFYWLLAILGAINLCFYVYITRIYTYKKVVKQIISDTSSSP</sequence>
<feature type="transmembrane region" description="Helical" evidence="6">
    <location>
        <begin position="506"/>
        <end position="530"/>
    </location>
</feature>
<keyword evidence="4 6" id="KW-1133">Transmembrane helix</keyword>